<comment type="caution">
    <text evidence="3">The sequence shown here is derived from an EMBL/GenBank/DDBJ whole genome shotgun (WGS) entry which is preliminary data.</text>
</comment>
<feature type="domain" description="CHAT" evidence="2">
    <location>
        <begin position="761"/>
        <end position="1045"/>
    </location>
</feature>
<evidence type="ECO:0000313" key="3">
    <source>
        <dbReference type="EMBL" id="TCO72118.1"/>
    </source>
</evidence>
<dbReference type="EMBL" id="SLWW01000005">
    <property type="protein sequence ID" value="TCO72118.1"/>
    <property type="molecule type" value="Genomic_DNA"/>
</dbReference>
<keyword evidence="4" id="KW-1185">Reference proteome</keyword>
<sequence>MSDPLHDWLSTLERSDTRSQALAALGCLEAVGALSSGRDIGAALADLARTAGSRGADWQMPPPARIAAGLPSVADLALAWRAAFADTTAEGPVRLLLHPADAGWSPAETAVLPAVLDTLLAPLEGLAPFTPWREAPREMIAAASVLRPDRFPRVGVWDWPLVIGAGDAAWPIDWGAFPPIQRGIARLGRPGQDCDIAVLPAGLPAGSVFAGIVLAAAPPGTPFEALFGQPAGDASLVAWLRGGAPDAELLTALIYELAHDAPPDLALNWAARIAGQTPLPYVFSTAFHAEEMARARLSARLRAAARRLVALGRDDRDPLPDDLQLWALGIGEDNSRDPAALGAAIEQALARGKVLYDAESMAGEALARLEIELRRREPVPSAGVPKMAPEPPLRPRPSITAPAPEKSPPPRESDRYLGGASPDFSDFGSSLDDSFGPAADSATAGDGLWEETTEAGTDAAEDGPQESGQEEESAPDQADAEPEVAQQTAPQDPAPEETPRETDVALLRGHFYPGDAVPDANRLTAAEPLVPGSKHTLEVAIRARRIGITGAPSKPVQSPRKGREDVTVYVALSGPGTAALAFEDSLLPLTWPFDQDSAPAFFRFRSPAILPDPLSLSIRLYTADLRLLDLLELRREGGIWATRRAAGTLPPLEPDAGPDRDVLALHIRPEPLGFGVEAIVRRDGETRLAAPLGRTLLTADVEALLARVRQHWTALVIGKMSERKKLSKSGFRTECFDLRKLGEDAWRVLFGDRRGADAGAAETLGEMLRAAPLPDDAALRVTFEPNAESFAFPWAILAEPTPRGQPPNPDGLWGLRYRIELLRPQGRRPPAAGTGPVRILATLDKGFAGVVNHAATLDRVAGTGAGATILPATTLDQVLDALESAAPPEIIYFFCHGIAASRAAPLGADVIGEIRGLAENLGDDDRKPWTAFLNRLDSAGAGARLFTGDAEISEADLRAANFFRQPKRPLVFVNACQSADLLPGVSSGLTGVFLDRQAVAVIGTECPVTAIFADAFAGALLPRLLNGEPLGAAMLAVRRAFHQDRNPLALLYTLYGRGDARITAPEG</sequence>
<organism evidence="3 4">
    <name type="scientific">Rhodovulum euryhalinum</name>
    <dbReference type="NCBI Taxonomy" id="35805"/>
    <lineage>
        <taxon>Bacteria</taxon>
        <taxon>Pseudomonadati</taxon>
        <taxon>Pseudomonadota</taxon>
        <taxon>Alphaproteobacteria</taxon>
        <taxon>Rhodobacterales</taxon>
        <taxon>Paracoccaceae</taxon>
        <taxon>Rhodovulum</taxon>
    </lineage>
</organism>
<dbReference type="AlphaFoldDB" id="A0A4R2KPV7"/>
<evidence type="ECO:0000313" key="4">
    <source>
        <dbReference type="Proteomes" id="UP000295142"/>
    </source>
</evidence>
<evidence type="ECO:0000259" key="2">
    <source>
        <dbReference type="Pfam" id="PF12770"/>
    </source>
</evidence>
<dbReference type="InterPro" id="IPR024983">
    <property type="entry name" value="CHAT_dom"/>
</dbReference>
<evidence type="ECO:0000256" key="1">
    <source>
        <dbReference type="SAM" id="MobiDB-lite"/>
    </source>
</evidence>
<dbReference type="OrthoDB" id="8477039at2"/>
<dbReference type="Pfam" id="PF12770">
    <property type="entry name" value="CHAT"/>
    <property type="match status" value="1"/>
</dbReference>
<proteinExistence type="predicted"/>
<protein>
    <submittedName>
        <fullName evidence="3">CHAT domain-containing protein</fullName>
    </submittedName>
</protein>
<feature type="compositionally biased region" description="Low complexity" evidence="1">
    <location>
        <begin position="421"/>
        <end position="437"/>
    </location>
</feature>
<feature type="region of interest" description="Disordered" evidence="1">
    <location>
        <begin position="379"/>
        <end position="501"/>
    </location>
</feature>
<feature type="compositionally biased region" description="Acidic residues" evidence="1">
    <location>
        <begin position="448"/>
        <end position="482"/>
    </location>
</feature>
<name>A0A4R2KPV7_9RHOB</name>
<reference evidence="3 4" key="1">
    <citation type="submission" date="2019-03" db="EMBL/GenBank/DDBJ databases">
        <title>Genomic Encyclopedia of Type Strains, Phase IV (KMG-IV): sequencing the most valuable type-strain genomes for metagenomic binning, comparative biology and taxonomic classification.</title>
        <authorList>
            <person name="Goeker M."/>
        </authorList>
    </citation>
    <scope>NUCLEOTIDE SEQUENCE [LARGE SCALE GENOMIC DNA]</scope>
    <source>
        <strain evidence="3 4">DSM 4868</strain>
    </source>
</reference>
<dbReference type="Proteomes" id="UP000295142">
    <property type="component" value="Unassembled WGS sequence"/>
</dbReference>
<gene>
    <name evidence="3" type="ORF">EV655_105226</name>
</gene>
<dbReference type="RefSeq" id="WP_132543685.1">
    <property type="nucleotide sequence ID" value="NZ_SLWW01000005.1"/>
</dbReference>
<accession>A0A4R2KPV7</accession>